<dbReference type="InterPro" id="IPR000536">
    <property type="entry name" value="Nucl_hrmn_rcpt_lig-bd"/>
</dbReference>
<dbReference type="WBParaSite" id="TCONS_00000574.p1">
    <property type="protein sequence ID" value="TCONS_00000574.p1"/>
    <property type="gene ID" value="XLOC_000570"/>
</dbReference>
<evidence type="ECO:0000256" key="7">
    <source>
        <dbReference type="ARBA" id="ARBA00023125"/>
    </source>
</evidence>
<dbReference type="GO" id="GO:0005634">
    <property type="term" value="C:nucleus"/>
    <property type="evidence" value="ECO:0007669"/>
    <property type="project" value="UniProtKB-SubCell"/>
</dbReference>
<evidence type="ECO:0000256" key="2">
    <source>
        <dbReference type="ARBA" id="ARBA00005993"/>
    </source>
</evidence>
<evidence type="ECO:0000256" key="10">
    <source>
        <dbReference type="ARBA" id="ARBA00023242"/>
    </source>
</evidence>
<dbReference type="InterPro" id="IPR013088">
    <property type="entry name" value="Znf_NHR/GATA"/>
</dbReference>
<evidence type="ECO:0000313" key="13">
    <source>
        <dbReference type="Proteomes" id="UP000035681"/>
    </source>
</evidence>
<sequence>MGIVSPSITFFTWHHARLVALLLNTFSGILFYSESQMKQNKKLERTEIFTLHLIEKQLNVYYKKYNGNGYHDDIFNGIKEISRKAKHLLESNQDEFIKFLNGRDFTMELEEYKLTDERLRWDLKDLPNVNRREVIKGRGFTFWFDNTCFQELTSNITLSCFSEYSNYKGLIEFDLTSKLQYIFYGHKFATNYFDHHLKPDYFSIINEICSNMQDEFSKHKQNHYKNLVKLKKKQRDLLMNQVFACGQFGFLEISDLHILTSILSWQHPSLGCFSREIPEEHINYGIIKNNFNVKQSTASEMCDSDSNLLGVYALLVYFRLLLEPPFKFREYNIPEQLLFMGHIPAEDKFRRFNYKNWVRDAGFPNELRIPRPEPIFWSKYFKLNKKIYPSQYTVKDIEDYILMESKNRSNSFSSSTLNLDDNPDPTDKYKEELSNTVSNISIGDAIEGSQICLICGDVAAGKHYGVTACNGCKGFFRRTVRRQYTYSCRYQGRCNVMKANRANCRYCRFKKCKDHGMRVDAVQAERDLIGKRKKSPEITNNFEDIYSTPSKNLKMENKVSGRVAFNNIQYPSTTLCSLPYTEPSYRYSNPLDVIRYMIESEEIGSTKPNWSSGKNILKALCHCESIMQHHKNSDINKSNNYFYITKERHQLIKNDDKIIPRGKILESLSEMLELTIQWAKSLQPFNKLHDEDKVALLKNFASQHIVLCLAYRSTFNEEYLSIINDCIIGEDIDSKQKNYCNKFSERIMKDLIDEMKRLQMDDVEFVAVKAASLFNNTTEGLSEDGLINVLETKKSILKALTDYISNKITSETTRLCDLILSIGTSSKVLGEMLSENSSLKKIFEITQIDNLLQQLILSNTTIIEEEESDIRNIEKMPINNVVQHNFLSMPCTNDQSSFTLNNIFNQNSSQIDLQHCPKQQTIPSYQLGLTFENSMSPQMPMKGSNNHYFNDLKPNDYINHIQGYQDMNGIKTQPISYSIVRTPFFNNWSTNNNTQDQFTTTTSDCGRYQ</sequence>
<dbReference type="InterPro" id="IPR031751">
    <property type="entry name" value="DUF4735"/>
</dbReference>
<evidence type="ECO:0000256" key="4">
    <source>
        <dbReference type="ARBA" id="ARBA00022771"/>
    </source>
</evidence>
<dbReference type="GO" id="GO:0008270">
    <property type="term" value="F:zinc ion binding"/>
    <property type="evidence" value="ECO:0007669"/>
    <property type="project" value="UniProtKB-KW"/>
</dbReference>
<dbReference type="InterPro" id="IPR001723">
    <property type="entry name" value="Nuclear_hrmn_rcpt"/>
</dbReference>
<feature type="domain" description="Nuclear receptor" evidence="11">
    <location>
        <begin position="449"/>
        <end position="524"/>
    </location>
</feature>
<keyword evidence="5" id="KW-0862">Zinc</keyword>
<dbReference type="PROSITE" id="PS51030">
    <property type="entry name" value="NUCLEAR_REC_DBD_2"/>
    <property type="match status" value="1"/>
</dbReference>
<dbReference type="PRINTS" id="PR00047">
    <property type="entry name" value="STROIDFINGER"/>
</dbReference>
<keyword evidence="8" id="KW-0804">Transcription</keyword>
<keyword evidence="10" id="KW-0539">Nucleus</keyword>
<proteinExistence type="inferred from homology"/>
<dbReference type="PANTHER" id="PTHR24083">
    <property type="entry name" value="NUCLEAR HORMONE RECEPTOR"/>
    <property type="match status" value="1"/>
</dbReference>
<evidence type="ECO:0000256" key="6">
    <source>
        <dbReference type="ARBA" id="ARBA00023015"/>
    </source>
</evidence>
<dbReference type="SMART" id="SM00399">
    <property type="entry name" value="ZnF_C4"/>
    <property type="match status" value="1"/>
</dbReference>
<dbReference type="PRINTS" id="PR00398">
    <property type="entry name" value="STRDHORMONER"/>
</dbReference>
<dbReference type="InterPro" id="IPR049636">
    <property type="entry name" value="HNF4-like_DBD"/>
</dbReference>
<evidence type="ECO:0000259" key="11">
    <source>
        <dbReference type="PROSITE" id="PS51030"/>
    </source>
</evidence>
<evidence type="ECO:0000256" key="1">
    <source>
        <dbReference type="ARBA" id="ARBA00004123"/>
    </source>
</evidence>
<name>A0AAF5CSY8_STRER</name>
<dbReference type="InterPro" id="IPR035500">
    <property type="entry name" value="NHR-like_dom_sf"/>
</dbReference>
<evidence type="ECO:0000256" key="8">
    <source>
        <dbReference type="ARBA" id="ARBA00023163"/>
    </source>
</evidence>
<evidence type="ECO:0000256" key="5">
    <source>
        <dbReference type="ARBA" id="ARBA00022833"/>
    </source>
</evidence>
<keyword evidence="9" id="KW-0675">Receptor</keyword>
<keyword evidence="4" id="KW-0863">Zinc-finger</keyword>
<protein>
    <recommendedName>
        <fullName evidence="15">Nuclear receptor domain-containing protein</fullName>
    </recommendedName>
</protein>
<dbReference type="PROSITE" id="PS51843">
    <property type="entry name" value="NR_LBD"/>
    <property type="match status" value="1"/>
</dbReference>
<dbReference type="AlphaFoldDB" id="A0AAF5CSY8"/>
<dbReference type="InterPro" id="IPR001628">
    <property type="entry name" value="Znf_hrmn_rcpt"/>
</dbReference>
<evidence type="ECO:0000259" key="12">
    <source>
        <dbReference type="PROSITE" id="PS51843"/>
    </source>
</evidence>
<feature type="domain" description="NR LBD" evidence="12">
    <location>
        <begin position="627"/>
        <end position="859"/>
    </location>
</feature>
<dbReference type="Pfam" id="PF00104">
    <property type="entry name" value="Hormone_recep"/>
    <property type="match status" value="1"/>
</dbReference>
<keyword evidence="3" id="KW-0479">Metal-binding</keyword>
<dbReference type="SMART" id="SM00430">
    <property type="entry name" value="HOLI"/>
    <property type="match status" value="1"/>
</dbReference>
<keyword evidence="13" id="KW-1185">Reference proteome</keyword>
<dbReference type="SUPFAM" id="SSF48508">
    <property type="entry name" value="Nuclear receptor ligand-binding domain"/>
    <property type="match status" value="1"/>
</dbReference>
<evidence type="ECO:0000313" key="14">
    <source>
        <dbReference type="WBParaSite" id="TCONS_00000574.p1"/>
    </source>
</evidence>
<dbReference type="Proteomes" id="UP000035681">
    <property type="component" value="Unplaced"/>
</dbReference>
<dbReference type="GO" id="GO:0003700">
    <property type="term" value="F:DNA-binding transcription factor activity"/>
    <property type="evidence" value="ECO:0007669"/>
    <property type="project" value="InterPro"/>
</dbReference>
<comment type="similarity">
    <text evidence="2">Belongs to the nuclear hormone receptor family.</text>
</comment>
<dbReference type="SUPFAM" id="SSF57716">
    <property type="entry name" value="Glucocorticoid receptor-like (DNA-binding domain)"/>
    <property type="match status" value="1"/>
</dbReference>
<accession>A0AAF5CSY8</accession>
<dbReference type="CDD" id="cd06960">
    <property type="entry name" value="NR_DBD_HNF4A"/>
    <property type="match status" value="1"/>
</dbReference>
<evidence type="ECO:0008006" key="15">
    <source>
        <dbReference type="Google" id="ProtNLM"/>
    </source>
</evidence>
<evidence type="ECO:0000256" key="9">
    <source>
        <dbReference type="ARBA" id="ARBA00023170"/>
    </source>
</evidence>
<dbReference type="FunFam" id="3.30.50.10:FF:000030">
    <property type="entry name" value="Nuclear Hormone Receptor family"/>
    <property type="match status" value="1"/>
</dbReference>
<dbReference type="Gene3D" id="3.30.50.10">
    <property type="entry name" value="Erythroid Transcription Factor GATA-1, subunit A"/>
    <property type="match status" value="1"/>
</dbReference>
<dbReference type="PROSITE" id="PS00031">
    <property type="entry name" value="NUCLEAR_REC_DBD_1"/>
    <property type="match status" value="1"/>
</dbReference>
<keyword evidence="7" id="KW-0238">DNA-binding</keyword>
<evidence type="ECO:0000256" key="3">
    <source>
        <dbReference type="ARBA" id="ARBA00022723"/>
    </source>
</evidence>
<dbReference type="Gene3D" id="1.10.565.10">
    <property type="entry name" value="Retinoid X Receptor"/>
    <property type="match status" value="1"/>
</dbReference>
<organism evidence="13 14">
    <name type="scientific">Strongyloides stercoralis</name>
    <name type="common">Threadworm</name>
    <dbReference type="NCBI Taxonomy" id="6248"/>
    <lineage>
        <taxon>Eukaryota</taxon>
        <taxon>Metazoa</taxon>
        <taxon>Ecdysozoa</taxon>
        <taxon>Nematoda</taxon>
        <taxon>Chromadorea</taxon>
        <taxon>Rhabditida</taxon>
        <taxon>Tylenchina</taxon>
        <taxon>Panagrolaimomorpha</taxon>
        <taxon>Strongyloidoidea</taxon>
        <taxon>Strongyloididae</taxon>
        <taxon>Strongyloides</taxon>
    </lineage>
</organism>
<dbReference type="GO" id="GO:0000978">
    <property type="term" value="F:RNA polymerase II cis-regulatory region sequence-specific DNA binding"/>
    <property type="evidence" value="ECO:0007669"/>
    <property type="project" value="InterPro"/>
</dbReference>
<dbReference type="InterPro" id="IPR050274">
    <property type="entry name" value="Nuclear_hormone_rcpt_NR2"/>
</dbReference>
<keyword evidence="6" id="KW-0805">Transcription regulation</keyword>
<dbReference type="Pfam" id="PF15882">
    <property type="entry name" value="DUF4735"/>
    <property type="match status" value="1"/>
</dbReference>
<reference evidence="14" key="1">
    <citation type="submission" date="2024-02" db="UniProtKB">
        <authorList>
            <consortium name="WormBaseParasite"/>
        </authorList>
    </citation>
    <scope>IDENTIFICATION</scope>
</reference>
<dbReference type="Pfam" id="PF00105">
    <property type="entry name" value="zf-C4"/>
    <property type="match status" value="1"/>
</dbReference>
<comment type="subcellular location">
    <subcellularLocation>
        <location evidence="1">Nucleus</location>
    </subcellularLocation>
</comment>